<name>A0A1D8NQD6_YARLL</name>
<organism evidence="2 4">
    <name type="scientific">Yarrowia lipolytica</name>
    <name type="common">Candida lipolytica</name>
    <dbReference type="NCBI Taxonomy" id="4952"/>
    <lineage>
        <taxon>Eukaryota</taxon>
        <taxon>Fungi</taxon>
        <taxon>Dikarya</taxon>
        <taxon>Ascomycota</taxon>
        <taxon>Saccharomycotina</taxon>
        <taxon>Dipodascomycetes</taxon>
        <taxon>Dipodascales</taxon>
        <taxon>Dipodascales incertae sedis</taxon>
        <taxon>Yarrowia</taxon>
    </lineage>
</organism>
<dbReference type="Proteomes" id="UP000182444">
    <property type="component" value="Chromosome 1F"/>
</dbReference>
<dbReference type="VEuPathDB" id="FungiDB:YALI1_F36332g"/>
<dbReference type="VEuPathDB" id="FungiDB:YALI0_F28611g"/>
<dbReference type="RefSeq" id="XP_505998.1">
    <property type="nucleotide sequence ID" value="XM_505998.1"/>
</dbReference>
<evidence type="ECO:0000313" key="2">
    <source>
        <dbReference type="EMBL" id="AOW07843.1"/>
    </source>
</evidence>
<accession>A0A1D8NQD6</accession>
<protein>
    <submittedName>
        <fullName evidence="2">Uncharacterized protein</fullName>
    </submittedName>
</protein>
<dbReference type="GeneID" id="2908134"/>
<evidence type="ECO:0000313" key="4">
    <source>
        <dbReference type="Proteomes" id="UP000182444"/>
    </source>
</evidence>
<dbReference type="Proteomes" id="UP000256601">
    <property type="component" value="Unassembled WGS sequence"/>
</dbReference>
<reference evidence="3 5" key="2">
    <citation type="submission" date="2018-07" db="EMBL/GenBank/DDBJ databases">
        <title>Draft Genome Assemblies for Five Robust Yarrowia lipolytica Strains Exhibiting High Lipid Production and Pentose Sugar Utilization and Sugar Alcohol Secretion from Undetoxified Lignocellulosic Biomass Hydrolysates.</title>
        <authorList>
            <consortium name="DOE Joint Genome Institute"/>
            <person name="Walker C."/>
            <person name="Ryu S."/>
            <person name="Na H."/>
            <person name="Zane M."/>
            <person name="LaButti K."/>
            <person name="Lipzen A."/>
            <person name="Haridas S."/>
            <person name="Barry K."/>
            <person name="Grigoriev I.V."/>
            <person name="Quarterman J."/>
            <person name="Slininger P."/>
            <person name="Dien B."/>
            <person name="Trinh C.T."/>
        </authorList>
    </citation>
    <scope>NUCLEOTIDE SEQUENCE [LARGE SCALE GENOMIC DNA]</scope>
    <source>
        <strain evidence="3 5">YB392</strain>
    </source>
</reference>
<dbReference type="KEGG" id="yli:2908134"/>
<dbReference type="OrthoDB" id="4094522at2759"/>
<feature type="signal peptide" evidence="1">
    <location>
        <begin position="1"/>
        <end position="25"/>
    </location>
</feature>
<dbReference type="EMBL" id="CP017558">
    <property type="protein sequence ID" value="AOW07843.1"/>
    <property type="molecule type" value="Genomic_DNA"/>
</dbReference>
<sequence>MKVQSVFVFSLAAIAAAFEAGITDADNMPVPTPVENFGEEIVDLPLVTGESVIDEATNEYEYSEGDYEGNTNEELTDYFMQDYQGDAENPEDIHKLIDHIKEKKCPKKKCLNKIVKTKTCYVTLHKLHYKTVKKPCAVPTKHLKKPVKKQPSKKQRCPNCGSTNCDGGNQCPNKGNKGNNKKQQSKKQQCPNCGSVNCDGGNQCPNKGNKGNKGNKNNNKAQRCPNCGDTSCGGCSGKNHNKCPNCGSRNCGGNC</sequence>
<keyword evidence="1" id="KW-0732">Signal</keyword>
<evidence type="ECO:0000256" key="1">
    <source>
        <dbReference type="SAM" id="SignalP"/>
    </source>
</evidence>
<feature type="chain" id="PRO_5036017842" evidence="1">
    <location>
        <begin position="26"/>
        <end position="255"/>
    </location>
</feature>
<evidence type="ECO:0000313" key="3">
    <source>
        <dbReference type="EMBL" id="RDW23382.1"/>
    </source>
</evidence>
<dbReference type="AlphaFoldDB" id="A0A1D8NQD6"/>
<reference evidence="2 4" key="1">
    <citation type="journal article" date="2016" name="PLoS ONE">
        <title>Sequence Assembly of Yarrowia lipolytica Strain W29/CLIB89 Shows Transposable Element Diversity.</title>
        <authorList>
            <person name="Magnan C."/>
            <person name="Yu J."/>
            <person name="Chang I."/>
            <person name="Jahn E."/>
            <person name="Kanomata Y."/>
            <person name="Wu J."/>
            <person name="Zeller M."/>
            <person name="Oakes M."/>
            <person name="Baldi P."/>
            <person name="Sandmeyer S."/>
        </authorList>
    </citation>
    <scope>NUCLEOTIDE SEQUENCE [LARGE SCALE GENOMIC DNA]</scope>
    <source>
        <strain evidence="2">CLIB89</strain>
        <strain evidence="4">CLIB89(W29)</strain>
    </source>
</reference>
<evidence type="ECO:0000313" key="5">
    <source>
        <dbReference type="Proteomes" id="UP000256601"/>
    </source>
</evidence>
<dbReference type="EMBL" id="KZ859089">
    <property type="protein sequence ID" value="RDW23382.1"/>
    <property type="molecule type" value="Genomic_DNA"/>
</dbReference>
<gene>
    <name evidence="3" type="ORF">B0I71DRAFT_136057</name>
    <name evidence="2" type="ORF">YALI1_F36332g</name>
</gene>
<proteinExistence type="predicted"/>